<dbReference type="InterPro" id="IPR036938">
    <property type="entry name" value="PAP2/HPO_sf"/>
</dbReference>
<evidence type="ECO:0008006" key="3">
    <source>
        <dbReference type="Google" id="ProtNLM"/>
    </source>
</evidence>
<comment type="caution">
    <text evidence="1">The sequence shown here is derived from an EMBL/GenBank/DDBJ whole genome shotgun (WGS) entry which is preliminary data.</text>
</comment>
<dbReference type="InterPro" id="IPR052559">
    <property type="entry name" value="V-haloperoxidase"/>
</dbReference>
<gene>
    <name evidence="1" type="ORF">CQ14_28745</name>
</gene>
<dbReference type="PANTHER" id="PTHR34599:SF1">
    <property type="entry name" value="PHOSPHATIDIC ACID PHOSPHATASE TYPE 2_HALOPEROXIDASE DOMAIN-CONTAINING PROTEIN"/>
    <property type="match status" value="1"/>
</dbReference>
<dbReference type="CDD" id="cd03398">
    <property type="entry name" value="PAP2_haloperoxidase"/>
    <property type="match status" value="1"/>
</dbReference>
<accession>A0A0R3N0I3</accession>
<dbReference type="AlphaFoldDB" id="A0A0R3N0I3"/>
<proteinExistence type="predicted"/>
<dbReference type="STRING" id="722472.SAMN05444321_0412"/>
<evidence type="ECO:0000313" key="1">
    <source>
        <dbReference type="EMBL" id="KRR25849.1"/>
    </source>
</evidence>
<name>A0A0R3N0I3_9BRAD</name>
<dbReference type="Gene3D" id="1.10.606.20">
    <property type="match status" value="1"/>
</dbReference>
<dbReference type="EMBL" id="LLYB01000052">
    <property type="protein sequence ID" value="KRR25849.1"/>
    <property type="molecule type" value="Genomic_DNA"/>
</dbReference>
<sequence>MEVISKIQLFEEATMNVLKVAIVGLALISANTPVRADVIGDWNNTAMDVMKAVNVAGNPWTRSMALVNVSMSDAVNSVQNRYSRYIPELPANPNASAEAAAAAAAREILMRQYPGQKERIDAAFAETMKNIPDNPARAAGIDLGKSAADAVFTERQSDATNMPDTYRPLTTPGVWVPTTPPIFPQYATAKPWGMDSASQFRPAPPPALNSALYARDYNETREMGGVKSTKRTDAQSDAVRFWTQANLGPAWFQAARQASARHNLSVADSARVFALMSMALANCFIVDWDAKFQYNFWRPVTAIRNGDQDGNDATERDAGWLPLNTTPMHPEYPSQAGINAGAARGVLEAVFGNGTENFTATDTSDARLSRQFTSFAQMAKEHEEVRIWGGIHFRNSLEVGDAMGRKVADHLVANYMKPVR</sequence>
<protein>
    <recommendedName>
        <fullName evidence="3">PAP2 superfamily protein</fullName>
    </recommendedName>
</protein>
<dbReference type="Proteomes" id="UP000051660">
    <property type="component" value="Unassembled WGS sequence"/>
</dbReference>
<dbReference type="PANTHER" id="PTHR34599">
    <property type="entry name" value="PEROXIDASE-RELATED"/>
    <property type="match status" value="1"/>
</dbReference>
<evidence type="ECO:0000313" key="2">
    <source>
        <dbReference type="Proteomes" id="UP000051660"/>
    </source>
</evidence>
<organism evidence="1 2">
    <name type="scientific">Bradyrhizobium lablabi</name>
    <dbReference type="NCBI Taxonomy" id="722472"/>
    <lineage>
        <taxon>Bacteria</taxon>
        <taxon>Pseudomonadati</taxon>
        <taxon>Pseudomonadota</taxon>
        <taxon>Alphaproteobacteria</taxon>
        <taxon>Hyphomicrobiales</taxon>
        <taxon>Nitrobacteraceae</taxon>
        <taxon>Bradyrhizobium</taxon>
    </lineage>
</organism>
<dbReference type="SUPFAM" id="SSF48317">
    <property type="entry name" value="Acid phosphatase/Vanadium-dependent haloperoxidase"/>
    <property type="match status" value="1"/>
</dbReference>
<reference evidence="1 2" key="1">
    <citation type="submission" date="2014-03" db="EMBL/GenBank/DDBJ databases">
        <title>Bradyrhizobium valentinum sp. nov., isolated from effective nodules of Lupinus mariae-josephae, a lupine endemic of basic-lime soils in Eastern Spain.</title>
        <authorList>
            <person name="Duran D."/>
            <person name="Rey L."/>
            <person name="Navarro A."/>
            <person name="Busquets A."/>
            <person name="Imperial J."/>
            <person name="Ruiz-Argueso T."/>
        </authorList>
    </citation>
    <scope>NUCLEOTIDE SEQUENCE [LARGE SCALE GENOMIC DNA]</scope>
    <source>
        <strain evidence="1 2">CCBAU 23086</strain>
    </source>
</reference>